<comment type="caution">
    <text evidence="2">The sequence shown here is derived from an EMBL/GenBank/DDBJ whole genome shotgun (WGS) entry which is preliminary data.</text>
</comment>
<dbReference type="PANTHER" id="PTHR43451:SF1">
    <property type="entry name" value="ACETYLTRANSFERASE"/>
    <property type="match status" value="1"/>
</dbReference>
<dbReference type="InterPro" id="IPR052564">
    <property type="entry name" value="N-acetyltrans/Recomb-assoc"/>
</dbReference>
<feature type="domain" description="N-acetyltransferase" evidence="1">
    <location>
        <begin position="1"/>
        <end position="154"/>
    </location>
</feature>
<keyword evidence="3" id="KW-1185">Reference proteome</keyword>
<evidence type="ECO:0000259" key="1">
    <source>
        <dbReference type="PROSITE" id="PS51186"/>
    </source>
</evidence>
<accession>A0ABS9V1Y4</accession>
<evidence type="ECO:0000313" key="3">
    <source>
        <dbReference type="Proteomes" id="UP001165489"/>
    </source>
</evidence>
<protein>
    <submittedName>
        <fullName evidence="2">GNAT family N-acetyltransferase</fullName>
    </submittedName>
</protein>
<dbReference type="Pfam" id="PF13673">
    <property type="entry name" value="Acetyltransf_10"/>
    <property type="match status" value="1"/>
</dbReference>
<dbReference type="Proteomes" id="UP001165489">
    <property type="component" value="Unassembled WGS sequence"/>
</dbReference>
<name>A0ABS9V1Y4_9BACT</name>
<dbReference type="SUPFAM" id="SSF55729">
    <property type="entry name" value="Acyl-CoA N-acyltransferases (Nat)"/>
    <property type="match status" value="1"/>
</dbReference>
<evidence type="ECO:0000313" key="2">
    <source>
        <dbReference type="EMBL" id="MCH7410442.1"/>
    </source>
</evidence>
<sequence>MNTRLADIHDLDEIRKLFVNTIENICHADYDSSQIKAWTSSVENHQRWLDVINDQFTLVSISTGKITGFCSVARGNHIDFLFVHHLHQGQGIAKHLYDLVESKARELGYMKLTAEVSKTALPFFQKVGFSTISENFIQRKGIELMNYKMEKALF</sequence>
<dbReference type="InterPro" id="IPR000182">
    <property type="entry name" value="GNAT_dom"/>
</dbReference>
<dbReference type="EMBL" id="JAKZGP010000037">
    <property type="protein sequence ID" value="MCH7410442.1"/>
    <property type="molecule type" value="Genomic_DNA"/>
</dbReference>
<proteinExistence type="predicted"/>
<dbReference type="CDD" id="cd04301">
    <property type="entry name" value="NAT_SF"/>
    <property type="match status" value="1"/>
</dbReference>
<dbReference type="InterPro" id="IPR016181">
    <property type="entry name" value="Acyl_CoA_acyltransferase"/>
</dbReference>
<gene>
    <name evidence="2" type="ORF">MM239_13625</name>
</gene>
<organism evidence="2 3">
    <name type="scientific">Belliella filtrata</name>
    <dbReference type="NCBI Taxonomy" id="2923435"/>
    <lineage>
        <taxon>Bacteria</taxon>
        <taxon>Pseudomonadati</taxon>
        <taxon>Bacteroidota</taxon>
        <taxon>Cytophagia</taxon>
        <taxon>Cytophagales</taxon>
        <taxon>Cyclobacteriaceae</taxon>
        <taxon>Belliella</taxon>
    </lineage>
</organism>
<dbReference type="Gene3D" id="3.40.630.30">
    <property type="match status" value="1"/>
</dbReference>
<dbReference type="PANTHER" id="PTHR43451">
    <property type="entry name" value="ACETYLTRANSFERASE (GNAT) FAMILY PROTEIN"/>
    <property type="match status" value="1"/>
</dbReference>
<dbReference type="PROSITE" id="PS51186">
    <property type="entry name" value="GNAT"/>
    <property type="match status" value="1"/>
</dbReference>
<reference evidence="2" key="1">
    <citation type="submission" date="2022-03" db="EMBL/GenBank/DDBJ databases">
        <title>De novo assembled genomes of Belliella spp. (Cyclobacteriaceae) strains.</title>
        <authorList>
            <person name="Szabo A."/>
            <person name="Korponai K."/>
            <person name="Felfoldi T."/>
        </authorList>
    </citation>
    <scope>NUCLEOTIDE SEQUENCE</scope>
    <source>
        <strain evidence="2">DSM 111904</strain>
    </source>
</reference>
<dbReference type="RefSeq" id="WP_241348805.1">
    <property type="nucleotide sequence ID" value="NZ_JAKZGP010000037.1"/>
</dbReference>